<evidence type="ECO:0008006" key="4">
    <source>
        <dbReference type="Google" id="ProtNLM"/>
    </source>
</evidence>
<evidence type="ECO:0000313" key="3">
    <source>
        <dbReference type="Proteomes" id="UP000075515"/>
    </source>
</evidence>
<comment type="caution">
    <text evidence="2">The sequence shown here is derived from an EMBL/GenBank/DDBJ whole genome shotgun (WGS) entry which is preliminary data.</text>
</comment>
<dbReference type="AlphaFoldDB" id="A0A150RNT6"/>
<organism evidence="2 3">
    <name type="scientific">Sorangium cellulosum</name>
    <name type="common">Polyangium cellulosum</name>
    <dbReference type="NCBI Taxonomy" id="56"/>
    <lineage>
        <taxon>Bacteria</taxon>
        <taxon>Pseudomonadati</taxon>
        <taxon>Myxococcota</taxon>
        <taxon>Polyangia</taxon>
        <taxon>Polyangiales</taxon>
        <taxon>Polyangiaceae</taxon>
        <taxon>Sorangium</taxon>
    </lineage>
</organism>
<dbReference type="EMBL" id="JEMC01003354">
    <property type="protein sequence ID" value="KYF81922.1"/>
    <property type="molecule type" value="Genomic_DNA"/>
</dbReference>
<evidence type="ECO:0000256" key="1">
    <source>
        <dbReference type="SAM" id="SignalP"/>
    </source>
</evidence>
<accession>A0A150RNT6</accession>
<feature type="signal peptide" evidence="1">
    <location>
        <begin position="1"/>
        <end position="20"/>
    </location>
</feature>
<evidence type="ECO:0000313" key="2">
    <source>
        <dbReference type="EMBL" id="KYF81922.1"/>
    </source>
</evidence>
<name>A0A150RNT6_SORCE</name>
<keyword evidence="1" id="KW-0732">Signal</keyword>
<gene>
    <name evidence="2" type="ORF">BE18_44400</name>
</gene>
<dbReference type="Proteomes" id="UP000075515">
    <property type="component" value="Unassembled WGS sequence"/>
</dbReference>
<protein>
    <recommendedName>
        <fullName evidence="4">Secreted protein</fullName>
    </recommendedName>
</protein>
<sequence length="193" mass="20309">MKTIHIILRCAPFFGLFAVAFPGCTSESSDSVEPEEILCDKLAECGRLSGGVTAEQCATDTGRAHQQAVKEVSICTPVFAQLQSLMACAAQQEGCEIDVGTGAAELPGDHPCFAENESYKEALQAVEQGHSPDAGDLCAFYYTRAIDMVTTPATGQACTTNADCPDVECPDPALGRAGFCQSGKCKTAIDICR</sequence>
<feature type="chain" id="PRO_5007567962" description="Secreted protein" evidence="1">
    <location>
        <begin position="21"/>
        <end position="193"/>
    </location>
</feature>
<proteinExistence type="predicted"/>
<reference evidence="2 3" key="1">
    <citation type="submission" date="2014-02" db="EMBL/GenBank/DDBJ databases">
        <title>The small core and large imbalanced accessory genome model reveals a collaborative survival strategy of Sorangium cellulosum strains in nature.</title>
        <authorList>
            <person name="Han K."/>
            <person name="Peng R."/>
            <person name="Blom J."/>
            <person name="Li Y.-Z."/>
        </authorList>
    </citation>
    <scope>NUCLEOTIDE SEQUENCE [LARGE SCALE GENOMIC DNA]</scope>
    <source>
        <strain evidence="2 3">So0149</strain>
    </source>
</reference>